<dbReference type="InterPro" id="IPR001548">
    <property type="entry name" value="Peptidase_M2"/>
</dbReference>
<reference evidence="17" key="1">
    <citation type="journal article" date="2021" name="Sci. Adv.">
        <title>The American lobster genome reveals insights on longevity, neural, and immune adaptations.</title>
        <authorList>
            <person name="Polinski J.M."/>
            <person name="Zimin A.V."/>
            <person name="Clark K.F."/>
            <person name="Kohn A.B."/>
            <person name="Sadowski N."/>
            <person name="Timp W."/>
            <person name="Ptitsyn A."/>
            <person name="Khanna P."/>
            <person name="Romanova D.Y."/>
            <person name="Williams P."/>
            <person name="Greenwood S.J."/>
            <person name="Moroz L.L."/>
            <person name="Walt D.R."/>
            <person name="Bodnar A.G."/>
        </authorList>
    </citation>
    <scope>NUCLEOTIDE SEQUENCE</scope>
    <source>
        <strain evidence="17">GMGI-L3</strain>
    </source>
</reference>
<feature type="compositionally biased region" description="Basic and acidic residues" evidence="14">
    <location>
        <begin position="2461"/>
        <end position="2472"/>
    </location>
</feature>
<name>A0A8J5N973_HOMAM</name>
<feature type="compositionally biased region" description="Polar residues" evidence="14">
    <location>
        <begin position="2393"/>
        <end position="2405"/>
    </location>
</feature>
<dbReference type="GO" id="GO:0004180">
    <property type="term" value="F:carboxypeptidase activity"/>
    <property type="evidence" value="ECO:0007669"/>
    <property type="project" value="UniProtKB-KW"/>
</dbReference>
<keyword evidence="15" id="KW-1133">Transmembrane helix</keyword>
<feature type="transmembrane region" description="Helical" evidence="15">
    <location>
        <begin position="1142"/>
        <end position="1162"/>
    </location>
</feature>
<dbReference type="CDD" id="cd06461">
    <property type="entry name" value="M2_ACE"/>
    <property type="match status" value="1"/>
</dbReference>
<feature type="region of interest" description="Disordered" evidence="14">
    <location>
        <begin position="739"/>
        <end position="857"/>
    </location>
</feature>
<feature type="region of interest" description="Disordered" evidence="14">
    <location>
        <begin position="1720"/>
        <end position="1761"/>
    </location>
</feature>
<feature type="transmembrane region" description="Helical" evidence="15">
    <location>
        <begin position="1182"/>
        <end position="1201"/>
    </location>
</feature>
<evidence type="ECO:0000313" key="17">
    <source>
        <dbReference type="EMBL" id="KAG7175825.1"/>
    </source>
</evidence>
<feature type="region of interest" description="Disordered" evidence="14">
    <location>
        <begin position="889"/>
        <end position="924"/>
    </location>
</feature>
<feature type="compositionally biased region" description="Basic and acidic residues" evidence="14">
    <location>
        <begin position="2409"/>
        <end position="2428"/>
    </location>
</feature>
<feature type="binding site" evidence="9">
    <location>
        <position position="458"/>
    </location>
    <ligand>
        <name>Zn(2+)</name>
        <dbReference type="ChEBI" id="CHEBI:29105"/>
        <label>1</label>
        <note>catalytic</note>
    </ligand>
</feature>
<feature type="binding site" evidence="9">
    <location>
        <position position="462"/>
    </location>
    <ligand>
        <name>Zn(2+)</name>
        <dbReference type="ChEBI" id="CHEBI:29105"/>
        <label>1</label>
        <note>catalytic</note>
    </ligand>
</feature>
<evidence type="ECO:0000256" key="11">
    <source>
        <dbReference type="PIRSR" id="PIRSR601548-8"/>
    </source>
</evidence>
<feature type="compositionally biased region" description="Basic and acidic residues" evidence="14">
    <location>
        <begin position="2264"/>
        <end position="2284"/>
    </location>
</feature>
<dbReference type="PANTHER" id="PTHR10514:SF27">
    <property type="entry name" value="ANGIOTENSIN-CONVERTING ENZYME"/>
    <property type="match status" value="1"/>
</dbReference>
<evidence type="ECO:0000256" key="13">
    <source>
        <dbReference type="RuleBase" id="RU361144"/>
    </source>
</evidence>
<gene>
    <name evidence="17" type="primary">Ace-L4</name>
    <name evidence="17" type="ORF">Hamer_G009848</name>
</gene>
<dbReference type="EC" id="3.4.-.-" evidence="13"/>
<feature type="region of interest" description="Disordered" evidence="14">
    <location>
        <begin position="2024"/>
        <end position="2492"/>
    </location>
</feature>
<feature type="region of interest" description="Disordered" evidence="14">
    <location>
        <begin position="1656"/>
        <end position="1681"/>
    </location>
</feature>
<dbReference type="PROSITE" id="PS52011">
    <property type="entry name" value="PEPTIDASE_M2"/>
    <property type="match status" value="1"/>
</dbReference>
<evidence type="ECO:0000256" key="1">
    <source>
        <dbReference type="ARBA" id="ARBA00008139"/>
    </source>
</evidence>
<keyword evidence="18" id="KW-1185">Reference proteome</keyword>
<dbReference type="Gene3D" id="1.10.1370.30">
    <property type="match status" value="1"/>
</dbReference>
<keyword evidence="9 13" id="KW-0479">Metal-binding</keyword>
<keyword evidence="15" id="KW-0812">Transmembrane</keyword>
<dbReference type="InterPro" id="IPR012496">
    <property type="entry name" value="TMC_dom"/>
</dbReference>
<dbReference type="Proteomes" id="UP000747542">
    <property type="component" value="Unassembled WGS sequence"/>
</dbReference>
<comment type="caution">
    <text evidence="17">The sequence shown here is derived from an EMBL/GenBank/DDBJ whole genome shotgun (WGS) entry which is preliminary data.</text>
</comment>
<evidence type="ECO:0000313" key="18">
    <source>
        <dbReference type="Proteomes" id="UP000747542"/>
    </source>
</evidence>
<evidence type="ECO:0000256" key="9">
    <source>
        <dbReference type="PIRSR" id="PIRSR601548-3"/>
    </source>
</evidence>
<evidence type="ECO:0000256" key="5">
    <source>
        <dbReference type="PIRSR" id="PIRSR601548-1"/>
    </source>
</evidence>
<evidence type="ECO:0000256" key="7">
    <source>
        <dbReference type="PIRSR" id="PIRSR601548-11"/>
    </source>
</evidence>
<feature type="binding site" evidence="9">
    <location>
        <position position="486"/>
    </location>
    <ligand>
        <name>Zn(2+)</name>
        <dbReference type="ChEBI" id="CHEBI:29105"/>
        <label>1</label>
        <note>catalytic</note>
    </ligand>
</feature>
<dbReference type="GO" id="GO:0008237">
    <property type="term" value="F:metallopeptidase activity"/>
    <property type="evidence" value="ECO:0007669"/>
    <property type="project" value="UniProtKB-KW"/>
</dbReference>
<protein>
    <recommendedName>
        <fullName evidence="13">Angiotensin-converting enzyme</fullName>
        <ecNumber evidence="13">3.4.-.-</ecNumber>
    </recommendedName>
</protein>
<comment type="caution">
    <text evidence="12">Lacks conserved residue(s) required for the propagation of feature annotation.</text>
</comment>
<feature type="active site" description="Proton donor 1" evidence="5">
    <location>
        <position position="588"/>
    </location>
</feature>
<organism evidence="17 18">
    <name type="scientific">Homarus americanus</name>
    <name type="common">American lobster</name>
    <dbReference type="NCBI Taxonomy" id="6706"/>
    <lineage>
        <taxon>Eukaryota</taxon>
        <taxon>Metazoa</taxon>
        <taxon>Ecdysozoa</taxon>
        <taxon>Arthropoda</taxon>
        <taxon>Crustacea</taxon>
        <taxon>Multicrustacea</taxon>
        <taxon>Malacostraca</taxon>
        <taxon>Eumalacostraca</taxon>
        <taxon>Eucarida</taxon>
        <taxon>Decapoda</taxon>
        <taxon>Pleocyemata</taxon>
        <taxon>Astacidea</taxon>
        <taxon>Nephropoidea</taxon>
        <taxon>Nephropidae</taxon>
        <taxon>Homarus</taxon>
    </lineage>
</organism>
<comment type="cofactor">
    <cofactor evidence="13">
        <name>Zn(2+)</name>
        <dbReference type="ChEBI" id="CHEBI:29105"/>
    </cofactor>
    <text evidence="13">Binds 1 zinc ion per subunit.</text>
</comment>
<feature type="binding site" evidence="11">
    <location>
        <position position="458"/>
    </location>
    <ligand>
        <name>Zn(2+)</name>
        <dbReference type="ChEBI" id="CHEBI:29105"/>
        <label>2</label>
        <note>catalytic</note>
    </ligand>
</feature>
<feature type="domain" description="TMC" evidence="16">
    <location>
        <begin position="1818"/>
        <end position="1933"/>
    </location>
</feature>
<dbReference type="PANTHER" id="PTHR10514">
    <property type="entry name" value="ANGIOTENSIN-CONVERTING ENZYME"/>
    <property type="match status" value="1"/>
</dbReference>
<keyword evidence="13" id="KW-0482">Metalloprotease</keyword>
<keyword evidence="15" id="KW-0472">Membrane</keyword>
<keyword evidence="4 6" id="KW-0325">Glycoprotein</keyword>
<keyword evidence="13" id="KW-0121">Carboxypeptidase</keyword>
<feature type="compositionally biased region" description="Basic and acidic residues" evidence="14">
    <location>
        <begin position="2317"/>
        <end position="2328"/>
    </location>
</feature>
<keyword evidence="2" id="KW-0732">Signal</keyword>
<dbReference type="Pfam" id="PF01401">
    <property type="entry name" value="Peptidase_M2"/>
    <property type="match status" value="1"/>
</dbReference>
<evidence type="ECO:0000256" key="6">
    <source>
        <dbReference type="PIRSR" id="PIRSR601548-10"/>
    </source>
</evidence>
<feature type="compositionally biased region" description="Polar residues" evidence="14">
    <location>
        <begin position="2329"/>
        <end position="2339"/>
    </location>
</feature>
<feature type="compositionally biased region" description="Basic residues" evidence="14">
    <location>
        <begin position="892"/>
        <end position="909"/>
    </location>
</feature>
<dbReference type="GO" id="GO:0008241">
    <property type="term" value="F:peptidyl-dipeptidase activity"/>
    <property type="evidence" value="ECO:0007669"/>
    <property type="project" value="InterPro"/>
</dbReference>
<evidence type="ECO:0000256" key="2">
    <source>
        <dbReference type="ARBA" id="ARBA00022729"/>
    </source>
</evidence>
<feature type="binding site" evidence="11">
    <location>
        <position position="486"/>
    </location>
    <ligand>
        <name>Zn(2+)</name>
        <dbReference type="ChEBI" id="CHEBI:29105"/>
        <label>2</label>
        <note>catalytic</note>
    </ligand>
</feature>
<evidence type="ECO:0000256" key="14">
    <source>
        <dbReference type="SAM" id="MobiDB-lite"/>
    </source>
</evidence>
<feature type="compositionally biased region" description="Basic and acidic residues" evidence="14">
    <location>
        <begin position="2217"/>
        <end position="2233"/>
    </location>
</feature>
<keyword evidence="13" id="KW-0378">Hydrolase</keyword>
<feature type="binding site" evidence="11">
    <location>
        <position position="462"/>
    </location>
    <ligand>
        <name>Zn(2+)</name>
        <dbReference type="ChEBI" id="CHEBI:29105"/>
        <label>2</label>
        <note>catalytic</note>
    </ligand>
</feature>
<keyword evidence="9 13" id="KW-0862">Zinc</keyword>
<feature type="binding site" evidence="8">
    <location>
        <position position="597"/>
    </location>
    <ligand>
        <name>chloride</name>
        <dbReference type="ChEBI" id="CHEBI:17996"/>
        <label>1</label>
    </ligand>
</feature>
<evidence type="ECO:0000256" key="4">
    <source>
        <dbReference type="ARBA" id="ARBA00023180"/>
    </source>
</evidence>
<feature type="disulfide bond" evidence="10 12">
    <location>
        <begin position="427"/>
        <end position="445"/>
    </location>
</feature>
<feature type="glycosylation site" description="N-linked (GlcNAc...) asparagine" evidence="6">
    <location>
        <position position="158"/>
    </location>
</feature>
<feature type="compositionally biased region" description="Basic and acidic residues" evidence="14">
    <location>
        <begin position="2063"/>
        <end position="2075"/>
    </location>
</feature>
<feature type="compositionally biased region" description="Basic and acidic residues" evidence="14">
    <location>
        <begin position="2113"/>
        <end position="2141"/>
    </location>
</feature>
<accession>A0A8J5N973</accession>
<evidence type="ECO:0000259" key="16">
    <source>
        <dbReference type="Pfam" id="PF07810"/>
    </source>
</evidence>
<feature type="disulfide bond" evidence="10">
    <location>
        <begin position="613"/>
        <end position="630"/>
    </location>
</feature>
<keyword evidence="3 10" id="KW-1015">Disulfide bond</keyword>
<keyword evidence="13" id="KW-0645">Protease</keyword>
<evidence type="ECO:0000256" key="8">
    <source>
        <dbReference type="PIRSR" id="PIRSR601548-2"/>
    </source>
</evidence>
<feature type="compositionally biased region" description="Basic and acidic residues" evidence="14">
    <location>
        <begin position="2378"/>
        <end position="2387"/>
    </location>
</feature>
<feature type="transmembrane region" description="Helical" evidence="15">
    <location>
        <begin position="1213"/>
        <end position="1233"/>
    </location>
</feature>
<dbReference type="GO" id="GO:0006508">
    <property type="term" value="P:proteolysis"/>
    <property type="evidence" value="ECO:0007669"/>
    <property type="project" value="UniProtKB-KW"/>
</dbReference>
<feature type="transmembrane region" description="Helical" evidence="15">
    <location>
        <begin position="1037"/>
        <end position="1058"/>
    </location>
</feature>
<proteinExistence type="inferred from homology"/>
<feature type="compositionally biased region" description="Basic and acidic residues" evidence="14">
    <location>
        <begin position="2024"/>
        <end position="2044"/>
    </location>
</feature>
<feature type="active site" description="Proton donor 2" evidence="7">
    <location>
        <position position="588"/>
    </location>
</feature>
<evidence type="ECO:0000256" key="10">
    <source>
        <dbReference type="PIRSR" id="PIRSR601548-4"/>
    </source>
</evidence>
<feature type="binding site" evidence="8">
    <location>
        <position position="313"/>
    </location>
    <ligand>
        <name>chloride</name>
        <dbReference type="ChEBI" id="CHEBI:17996"/>
        <label>1</label>
    </ligand>
</feature>
<dbReference type="GO" id="GO:0046872">
    <property type="term" value="F:metal ion binding"/>
    <property type="evidence" value="ECO:0007669"/>
    <property type="project" value="UniProtKB-KW"/>
</dbReference>
<feature type="active site" description="Proton acceptor 2" evidence="7">
    <location>
        <position position="459"/>
    </location>
</feature>
<dbReference type="GO" id="GO:0005886">
    <property type="term" value="C:plasma membrane"/>
    <property type="evidence" value="ECO:0007669"/>
    <property type="project" value="TreeGrafter"/>
</dbReference>
<dbReference type="SUPFAM" id="SSF55486">
    <property type="entry name" value="Metalloproteases ('zincins'), catalytic domain"/>
    <property type="match status" value="1"/>
</dbReference>
<evidence type="ECO:0000256" key="12">
    <source>
        <dbReference type="PROSITE-ProRule" id="PRU01355"/>
    </source>
</evidence>
<dbReference type="Pfam" id="PF07810">
    <property type="entry name" value="TMC"/>
    <property type="match status" value="1"/>
</dbReference>
<dbReference type="EMBL" id="JAHLQT010004633">
    <property type="protein sequence ID" value="KAG7175825.1"/>
    <property type="molecule type" value="Genomic_DNA"/>
</dbReference>
<evidence type="ECO:0000256" key="15">
    <source>
        <dbReference type="SAM" id="Phobius"/>
    </source>
</evidence>
<feature type="active site" description="Proton acceptor 1" evidence="5">
    <location>
        <position position="459"/>
    </location>
</feature>
<feature type="compositionally biased region" description="Basic and acidic residues" evidence="14">
    <location>
        <begin position="2148"/>
        <end position="2169"/>
    </location>
</feature>
<evidence type="ECO:0000256" key="3">
    <source>
        <dbReference type="ARBA" id="ARBA00023157"/>
    </source>
</evidence>
<sequence length="2492" mass="280065">MNPAGKGWLKFPCSCSVIQPQGYLNPEPVGIRGRLEIRAGWSTRPTGKQGRVEHKADWKKGRAAGKQAVVYEYDAFNPEGKTWLADRHCGTGSYTMLLLRLCSLLGAATLTVQGNFDGVLVDTRVLEAAVKKFLNEQDELFSSQCAKTLSASWDYQTNITSYNMIRLLAAQEDYKTLQKVSWVMVGRWRAMHRYLQDPAIMRQLEAMSVLGPAALRTEYLSKYTNTVRGMTAVYTSATVCNYHRPYQCDLTLERAKKILRNSRDPKELAHVWRTWRVNTRKIRRAYPRFVRLANHAALANHYASKDELELFEYGGVDFKNQMAEAWEQLKPLYLQLHAYTRRKLRQVYGSQVVSERGPLPVHLLGDMWGQQWKISKLIMPYPGKRYTPTLMFKVADDFFSSLGLPRMPPSFWRDSLLQKPHDREVVCHSSAWDLCNGQDYRIKHCAEVSEEDLASAHHEMAHLQYFLHYRHQPYAYRQGANPGFQEAVGHTVEMIAATPRHLYRLGILRRLEEDPEADINFLLQVALDKLTFMPFAYLMDLWRWRVFDGTYEESEWNCAWWDLRYNVQGVKPPILRTEDDFDPASKYHVDADLSYTRYFVGFVLQYQFHKALCIKAGQYGWNSAIPLHKCDIFRSTEAGKALRDMMQLGSSRPWPEALQVLTGQREMDASVMREYFRPLEDWLRKDNARHGEYVGWRSDGEYCVYKKPFLMQPTIHSSTIIHHKDDPILQVWKRFGGGASRSMSGTGEEEDGGRSPRSKSPAMGVSGLLREQQKPQGGNGEEEGRRWSGPAGSGGGILRLDPAKPRRSSAASVEFKTDKDDPSSPCPSDRLSVTWADGERSVSSDAVSLVPRGPLSPDQPSINTLIPACGSLLEEPAEDDFNASVSAILKRSNSKGSRRGSKKRKKMRRTSTMTTSSGETVVEMEESTADEVAETLRIHKEVLAGVNQQPWPIARKLRLARTAQEYIKRHEGELEERLAHSSSTKDVLLRYFILVRRLVRAGVQAVYQWVTGLEPWQGRIKTIESHFGSAVASYFTFLRWVLGLNIALTALLAAFVIIPEVMWDFEGILRMAANSRMSKLAEDEECTFSWRLLAGWDFTIGNLEAAQNKVAAINTGFREALLEAKESEKEEKSWKLRARRMLAHLIVLLLIIGSAYAVVLLVRRSEGVDASSSWYRQNELTIILTLISMIYPNLFDLVGLLEVRHPRNQLQWQLARIMALNLLNLYTLIFALFSKVDDMTCELGELKTNLTETFGVTTTMDLTSFTTTPFFINNTNSSWSPYNDTDPSTLSDLLTTVSLSLPTVSPDPATLATTEGHDFNFNFSSSLGTTLLTAATILKGIPLVKTDPRLSSLPPGCRLVLAPCPVTTAVPADMTPNIVTPMSTTSDYYDLLKASVDRVAEDLSPYDETAYVYDDDNVTTPKSRIAYTPASDSVTLTDSPTGINVNNTLSNVTYLKGEVLESNDSYSMNNSMSGEDSSTFKIITENVNRKETTEFTSLTTYGTRESTSATEVTTSEFLDETELSDSGDGVTISSISSPAIPFSLKLQVGRETSSVDQNIGDKERVKRVINDNDYADLGMEIPDSPKFGLEINLEPNLEAKNFTRDAVNKTSSNYMNNFDSGEAKRYNFTTPDVYHHLSTRDQDSYWNRILSNLLSTEGSNTPESLASEDVERGTQSTTKYESWRETTATLEGEDVVSVTEGPDQAVDEDHECYISVCDEPTEDTHSTSMATSPSPSSSVTSPPPTLSTTSSTSTEAPTTTITSTELVSSTIVVTETPLYPPLTTPEPPSFLVQPMKNNPEKWVPLMPSRQRQRLRKLCWETMFGQEIIKLTVMDMVVTVVTIVIGDYIRAVVVRLFNGCCCWDLEKQFPGYPDFKIAENILHLVNNQGMIWMGMFFSPGLPALNTIKLVVLLYVRSWAVVTSNVPPETVFKASNNNNFYLLYAAVWLEPSWHCGPFSDYPRIYQLATSTLIGGLPSSLYPVIDYISSPGVVIPAGMLLVLIIYYLLSLTAALREANSDLRDQLRQERSAEKRKVLDARSGKGRPETPTTRWSRVVPLTPMPRPRLDATSDPEKPINKKSATAISPEGDNGQVVPLCDPPRDKDDGPWPDDVTDLGHSEVFDDSLSEPRRTGKDTPNTDKVDVGMAGQESKKYEKNRGKEVEKEKGKESAPRSPYSRPKNRHNNYSQLNNDDDEINLSRAQRGRHRTSGSLHKTNRMSQERKQSDENGRRDSPTKTKPGHRQSIDSPKERRRKGSGPQSSKLKSKMPEECVQELHEVLQQKEAKQGKSPKVVSESELQKVTEPETPTKVASQARHRREPSIMKMEDIRRNSQSKNNQQKMGAQPGHHRSSSEDSQSMQTIPVIKISKEDSVERSLQQAKLERQEKTLEEDLDTASDQQSLSNTDTASLPPEKKKDDSIENKNVGKDHASKGSPSKHKPAPTETDLDDPYILECGDTAALLGEYKKDKDEGKQEESDEPPGTLTSDEETTLLDD</sequence>
<comment type="similarity">
    <text evidence="1 12 13">Belongs to the peptidase M2 family.</text>
</comment>
<feature type="compositionally biased region" description="Low complexity" evidence="14">
    <location>
        <begin position="1726"/>
        <end position="1761"/>
    </location>
</feature>
<dbReference type="PRINTS" id="PR00791">
    <property type="entry name" value="PEPDIPTASEA"/>
</dbReference>
<feature type="compositionally biased region" description="Acidic residues" evidence="14">
    <location>
        <begin position="2483"/>
        <end position="2492"/>
    </location>
</feature>
<feature type="disulfide bond" evidence="10 12">
    <location>
        <begin position="240"/>
        <end position="248"/>
    </location>
</feature>
<feature type="transmembrane region" description="Helical" evidence="15">
    <location>
        <begin position="1990"/>
        <end position="2012"/>
    </location>
</feature>